<dbReference type="GO" id="GO:0016020">
    <property type="term" value="C:membrane"/>
    <property type="evidence" value="ECO:0007669"/>
    <property type="project" value="UniProtKB-SubCell"/>
</dbReference>
<evidence type="ECO:0000313" key="9">
    <source>
        <dbReference type="Proteomes" id="UP000198704"/>
    </source>
</evidence>
<reference evidence="9" key="1">
    <citation type="submission" date="2016-10" db="EMBL/GenBank/DDBJ databases">
        <authorList>
            <person name="Varghese N."/>
            <person name="Submissions S."/>
        </authorList>
    </citation>
    <scope>NUCLEOTIDE SEQUENCE [LARGE SCALE GENOMIC DNA]</scope>
    <source>
        <strain evidence="9">BL47</strain>
    </source>
</reference>
<evidence type="ECO:0000259" key="7">
    <source>
        <dbReference type="Pfam" id="PF13515"/>
    </source>
</evidence>
<feature type="domain" description="Integral membrane bound transporter" evidence="7">
    <location>
        <begin position="543"/>
        <end position="657"/>
    </location>
</feature>
<feature type="transmembrane region" description="Helical" evidence="6">
    <location>
        <begin position="643"/>
        <end position="666"/>
    </location>
</feature>
<sequence>MFTQLRRHTLLPPSGDELEEGVVQETPFRMILNHPRPWPLPARGRDKRVLLGASSFGETCESASLHKGEPGATEAVAIPPRRTKGLARPGGSGQARFRFMPGRHARVRRPRLAAPSPTASRPPASPPTRDRRPRSAAGRGSLNRPGGDLGRLPTGLDLRNIRLVEGVRAAFAFGVVILINIWLQWPPLLTMALAANLACFCDTGGPMRARLRVLTAFSLLGGLLWAGLGLIQPLGLPVVVPVACALIFACSYARVWSVQAQAAGNVLVVVLCIALDRPLTLAQAGTTVVMFAAGGLWATFLALVIWRLHPYRPAHRAVAEVWRDLARLCGDLERLVALPEPDTAAFDGHARGHRRGVRTSIETARTMILDLARSRERVSDRTAQALLRLESAEQIFSALIAVSELIDSRPDARRRALAKIFLRRLRPLLVTIARAIRYDVDLDIARLEHSIARAAEGLSEDPTLARLAERIVGRVRIGAKLSTPEGYRPGGTLTEGGRMDRWTRYIEPLRQNFTFASPNLRHALRASTVAAPALAATLTYAGAFTHWLVMTVVLTMQPFYAATWQRALERIGGTVLGGLVGAVLAYYATTPLAEAGLILVLSIVGFAARQISYGFFIACLTPLVVLLVELLEPGHSSWEIVAMRGGFTVLGGVIAVASCLVLWPIWEPDQVRQELRRALKAHAAFAEAVLGAAAGPDREAAILAGARAAGLALNDLEAALSRALQQPRAGHHPEVESALVADATLRRISARLTVLRHAPEAVDPEAEAWRAWIAATLAALGEDRPLPERPALDRGQSLTRLVSQVDLLVGTLRPGEIRGGTPV</sequence>
<dbReference type="Pfam" id="PF13515">
    <property type="entry name" value="FUSC_2"/>
    <property type="match status" value="1"/>
</dbReference>
<dbReference type="PANTHER" id="PTHR31086">
    <property type="entry name" value="ALUMINUM-ACTIVATED MALATE TRANSPORTER 10"/>
    <property type="match status" value="1"/>
</dbReference>
<evidence type="ECO:0000256" key="2">
    <source>
        <dbReference type="ARBA" id="ARBA00022692"/>
    </source>
</evidence>
<dbReference type="AlphaFoldDB" id="A0A1H0API4"/>
<evidence type="ECO:0000256" key="1">
    <source>
        <dbReference type="ARBA" id="ARBA00004141"/>
    </source>
</evidence>
<evidence type="ECO:0000256" key="5">
    <source>
        <dbReference type="SAM" id="MobiDB-lite"/>
    </source>
</evidence>
<dbReference type="Proteomes" id="UP000198704">
    <property type="component" value="Unassembled WGS sequence"/>
</dbReference>
<feature type="transmembrane region" description="Helical" evidence="6">
    <location>
        <begin position="529"/>
        <end position="549"/>
    </location>
</feature>
<keyword evidence="3 6" id="KW-1133">Transmembrane helix</keyword>
<evidence type="ECO:0000256" key="3">
    <source>
        <dbReference type="ARBA" id="ARBA00022989"/>
    </source>
</evidence>
<feature type="transmembrane region" description="Helical" evidence="6">
    <location>
        <begin position="238"/>
        <end position="255"/>
    </location>
</feature>
<proteinExistence type="predicted"/>
<keyword evidence="4 6" id="KW-0472">Membrane</keyword>
<feature type="transmembrane region" description="Helical" evidence="6">
    <location>
        <begin position="584"/>
        <end position="606"/>
    </location>
</feature>
<feature type="transmembrane region" description="Helical" evidence="6">
    <location>
        <begin position="288"/>
        <end position="306"/>
    </location>
</feature>
<dbReference type="InterPro" id="IPR049453">
    <property type="entry name" value="Memb_transporter_dom"/>
</dbReference>
<feature type="compositionally biased region" description="Low complexity" evidence="5">
    <location>
        <begin position="112"/>
        <end position="122"/>
    </location>
</feature>
<dbReference type="STRING" id="582672.SAMN05216360_107294"/>
<gene>
    <name evidence="8" type="ORF">SAMN05216360_107294</name>
</gene>
<evidence type="ECO:0000256" key="6">
    <source>
        <dbReference type="SAM" id="Phobius"/>
    </source>
</evidence>
<keyword evidence="2 6" id="KW-0812">Transmembrane</keyword>
<dbReference type="EMBL" id="FNHS01000007">
    <property type="protein sequence ID" value="SDN35438.1"/>
    <property type="molecule type" value="Genomic_DNA"/>
</dbReference>
<accession>A0A1H0API4</accession>
<feature type="transmembrane region" description="Helical" evidence="6">
    <location>
        <begin position="613"/>
        <end position="631"/>
    </location>
</feature>
<feature type="compositionally biased region" description="Basic residues" evidence="5">
    <location>
        <begin position="101"/>
        <end position="111"/>
    </location>
</feature>
<evidence type="ECO:0000256" key="4">
    <source>
        <dbReference type="ARBA" id="ARBA00023136"/>
    </source>
</evidence>
<feature type="transmembrane region" description="Helical" evidence="6">
    <location>
        <begin position="213"/>
        <end position="232"/>
    </location>
</feature>
<evidence type="ECO:0000313" key="8">
    <source>
        <dbReference type="EMBL" id="SDN35438.1"/>
    </source>
</evidence>
<keyword evidence="9" id="KW-1185">Reference proteome</keyword>
<organism evidence="8 9">
    <name type="scientific">Methylobacterium phyllostachyos</name>
    <dbReference type="NCBI Taxonomy" id="582672"/>
    <lineage>
        <taxon>Bacteria</taxon>
        <taxon>Pseudomonadati</taxon>
        <taxon>Pseudomonadota</taxon>
        <taxon>Alphaproteobacteria</taxon>
        <taxon>Hyphomicrobiales</taxon>
        <taxon>Methylobacteriaceae</taxon>
        <taxon>Methylobacterium</taxon>
    </lineage>
</organism>
<name>A0A1H0API4_9HYPH</name>
<feature type="region of interest" description="Disordered" evidence="5">
    <location>
        <begin position="61"/>
        <end position="149"/>
    </location>
</feature>
<protein>
    <submittedName>
        <fullName evidence="8">Uncharacterized membrane protein YccC</fullName>
    </submittedName>
</protein>
<comment type="subcellular location">
    <subcellularLocation>
        <location evidence="1">Membrane</location>
        <topology evidence="1">Multi-pass membrane protein</topology>
    </subcellularLocation>
</comment>
<feature type="transmembrane region" description="Helical" evidence="6">
    <location>
        <begin position="166"/>
        <end position="183"/>
    </location>
</feature>